<accession>A0ACB9RH45</accession>
<dbReference type="EMBL" id="CM042883">
    <property type="protein sequence ID" value="KAI4375262.1"/>
    <property type="molecule type" value="Genomic_DNA"/>
</dbReference>
<name>A0ACB9RH45_9MYRT</name>
<evidence type="ECO:0000313" key="2">
    <source>
        <dbReference type="Proteomes" id="UP001057402"/>
    </source>
</evidence>
<keyword evidence="2" id="KW-1185">Reference proteome</keyword>
<sequence>MTRDCLCSGRISTSGAFAAAVIDSSRKLGIFYVSCLIRRRSGFGGDDGSSYLRIGSSAKSILLGAFPISSLASSRMCSRVLSRGEHEEEDGDWSVLGKDEEELGFSSLGKTLHLGRTAVDAQGDDLSGVLKELECMGKNGGYAMEEMDEEVLSNRVLVLSRKNKVRSALELYKSMEFAGLRPHALACNSLLSCLLRNDRFDEALRVFKHMGCTENTTSHSYSLMLKAVADARGRDDALKMFVEVQRQGRAKDRFDVAVYNTVISLCGRDGDWKSCEKIWSSMKENGLSGSEVTYSMLVSIFVRCGQNELAIEAHGELVRNGHKAGADVSQAIIKAYAREENWDLAMGVFQNMLDKGLRPNIIACNALINALGRSGKDDLAFKVYNTMRSIGHVPDAYTMNALLGVLYRANRPVDALLFFDDIVREKGLPLNMHLCQSALLCCSKLGFWDRAIQLLWQMEVSGLPVSTASYNLAMNACEIARKPKIALQVYDRMIQKNCVPDTFTYLSLLRSCIWGSLWIEVDEILKAAPNASLFNAAIHGLSLRGKIDRARKIYEEMHERGFKPDGKTRALMLQNLRKR</sequence>
<protein>
    <submittedName>
        <fullName evidence="1">Uncharacterized protein</fullName>
    </submittedName>
</protein>
<proteinExistence type="predicted"/>
<organism evidence="1 2">
    <name type="scientific">Melastoma candidum</name>
    <dbReference type="NCBI Taxonomy" id="119954"/>
    <lineage>
        <taxon>Eukaryota</taxon>
        <taxon>Viridiplantae</taxon>
        <taxon>Streptophyta</taxon>
        <taxon>Embryophyta</taxon>
        <taxon>Tracheophyta</taxon>
        <taxon>Spermatophyta</taxon>
        <taxon>Magnoliopsida</taxon>
        <taxon>eudicotyledons</taxon>
        <taxon>Gunneridae</taxon>
        <taxon>Pentapetalae</taxon>
        <taxon>rosids</taxon>
        <taxon>malvids</taxon>
        <taxon>Myrtales</taxon>
        <taxon>Melastomataceae</taxon>
        <taxon>Melastomatoideae</taxon>
        <taxon>Melastomateae</taxon>
        <taxon>Melastoma</taxon>
    </lineage>
</organism>
<gene>
    <name evidence="1" type="ORF">MLD38_013153</name>
</gene>
<comment type="caution">
    <text evidence="1">The sequence shown here is derived from an EMBL/GenBank/DDBJ whole genome shotgun (WGS) entry which is preliminary data.</text>
</comment>
<dbReference type="Proteomes" id="UP001057402">
    <property type="component" value="Chromosome 4"/>
</dbReference>
<evidence type="ECO:0000313" key="1">
    <source>
        <dbReference type="EMBL" id="KAI4375262.1"/>
    </source>
</evidence>
<reference evidence="2" key="1">
    <citation type="journal article" date="2023" name="Front. Plant Sci.">
        <title>Chromosomal-level genome assembly of Melastoma candidum provides insights into trichome evolution.</title>
        <authorList>
            <person name="Zhong Y."/>
            <person name="Wu W."/>
            <person name="Sun C."/>
            <person name="Zou P."/>
            <person name="Liu Y."/>
            <person name="Dai S."/>
            <person name="Zhou R."/>
        </authorList>
    </citation>
    <scope>NUCLEOTIDE SEQUENCE [LARGE SCALE GENOMIC DNA]</scope>
</reference>